<reference evidence="2 3" key="1">
    <citation type="submission" date="2019-05" db="EMBL/GenBank/DDBJ databases">
        <title>Another draft genome of Portunus trituberculatus and its Hox gene families provides insights of decapod evolution.</title>
        <authorList>
            <person name="Jeong J.-H."/>
            <person name="Song I."/>
            <person name="Kim S."/>
            <person name="Choi T."/>
            <person name="Kim D."/>
            <person name="Ryu S."/>
            <person name="Kim W."/>
        </authorList>
    </citation>
    <scope>NUCLEOTIDE SEQUENCE [LARGE SCALE GENOMIC DNA]</scope>
    <source>
        <tissue evidence="2">Muscle</tissue>
    </source>
</reference>
<feature type="region of interest" description="Disordered" evidence="1">
    <location>
        <begin position="1"/>
        <end position="48"/>
    </location>
</feature>
<comment type="caution">
    <text evidence="2">The sequence shown here is derived from an EMBL/GenBank/DDBJ whole genome shotgun (WGS) entry which is preliminary data.</text>
</comment>
<feature type="compositionally biased region" description="Basic and acidic residues" evidence="1">
    <location>
        <begin position="27"/>
        <end position="48"/>
    </location>
</feature>
<gene>
    <name evidence="2" type="ORF">E2C01_023168</name>
</gene>
<name>A0A5B7E9N9_PORTR</name>
<dbReference type="AlphaFoldDB" id="A0A5B7E9N9"/>
<accession>A0A5B7E9N9</accession>
<dbReference type="Proteomes" id="UP000324222">
    <property type="component" value="Unassembled WGS sequence"/>
</dbReference>
<evidence type="ECO:0000313" key="3">
    <source>
        <dbReference type="Proteomes" id="UP000324222"/>
    </source>
</evidence>
<organism evidence="2 3">
    <name type="scientific">Portunus trituberculatus</name>
    <name type="common">Swimming crab</name>
    <name type="synonym">Neptunus trituberculatus</name>
    <dbReference type="NCBI Taxonomy" id="210409"/>
    <lineage>
        <taxon>Eukaryota</taxon>
        <taxon>Metazoa</taxon>
        <taxon>Ecdysozoa</taxon>
        <taxon>Arthropoda</taxon>
        <taxon>Crustacea</taxon>
        <taxon>Multicrustacea</taxon>
        <taxon>Malacostraca</taxon>
        <taxon>Eumalacostraca</taxon>
        <taxon>Eucarida</taxon>
        <taxon>Decapoda</taxon>
        <taxon>Pleocyemata</taxon>
        <taxon>Brachyura</taxon>
        <taxon>Eubrachyura</taxon>
        <taxon>Portunoidea</taxon>
        <taxon>Portunidae</taxon>
        <taxon>Portuninae</taxon>
        <taxon>Portunus</taxon>
    </lineage>
</organism>
<protein>
    <submittedName>
        <fullName evidence="2">Uncharacterized protein</fullName>
    </submittedName>
</protein>
<evidence type="ECO:0000313" key="2">
    <source>
        <dbReference type="EMBL" id="MPC29916.1"/>
    </source>
</evidence>
<dbReference type="EMBL" id="VSRR010002159">
    <property type="protein sequence ID" value="MPC29916.1"/>
    <property type="molecule type" value="Genomic_DNA"/>
</dbReference>
<sequence length="77" mass="8652">MRSGGTARDSGRWESEGGSAVTGRRWGRGEHRKAGVVGTRKEEDKRHEAGKAWRELLVEAMQRLTKNWGDGSRDGWD</sequence>
<evidence type="ECO:0000256" key="1">
    <source>
        <dbReference type="SAM" id="MobiDB-lite"/>
    </source>
</evidence>
<proteinExistence type="predicted"/>
<keyword evidence="3" id="KW-1185">Reference proteome</keyword>